<dbReference type="HOGENOM" id="CLU_016902_4_1_5"/>
<keyword evidence="2 7" id="KW-0694">RNA-binding</keyword>
<evidence type="ECO:0000256" key="7">
    <source>
        <dbReference type="PROSITE-ProRule" id="PRU00182"/>
    </source>
</evidence>
<feature type="domain" description="Pseudouridine synthase RsuA/RluA-like" evidence="9">
    <location>
        <begin position="100"/>
        <end position="269"/>
    </location>
</feature>
<evidence type="ECO:0000256" key="5">
    <source>
        <dbReference type="ARBA" id="ARBA00056072"/>
    </source>
</evidence>
<gene>
    <name evidence="11" type="ordered locus">Meso_3146</name>
</gene>
<dbReference type="SUPFAM" id="SSF55174">
    <property type="entry name" value="Alpha-L RNA-binding motif"/>
    <property type="match status" value="1"/>
</dbReference>
<evidence type="ECO:0000256" key="6">
    <source>
        <dbReference type="PIRSR" id="PIRSR606225-1"/>
    </source>
</evidence>
<evidence type="ECO:0000256" key="1">
    <source>
        <dbReference type="ARBA" id="ARBA00010876"/>
    </source>
</evidence>
<dbReference type="InterPro" id="IPR006145">
    <property type="entry name" value="PsdUridine_synth_RsuA/RluA"/>
</dbReference>
<dbReference type="InterPro" id="IPR002942">
    <property type="entry name" value="S4_RNA-bd"/>
</dbReference>
<comment type="catalytic activity">
    <reaction evidence="8">
        <text>a uridine in RNA = a pseudouridine in RNA</text>
        <dbReference type="Rhea" id="RHEA:48348"/>
        <dbReference type="Rhea" id="RHEA-COMP:12068"/>
        <dbReference type="Rhea" id="RHEA-COMP:12069"/>
        <dbReference type="ChEBI" id="CHEBI:65314"/>
        <dbReference type="ChEBI" id="CHEBI:65315"/>
    </reaction>
</comment>
<keyword evidence="3 8" id="KW-0413">Isomerase</keyword>
<dbReference type="PANTHER" id="PTHR21600:SF44">
    <property type="entry name" value="RIBOSOMAL LARGE SUBUNIT PSEUDOURIDINE SYNTHASE D"/>
    <property type="match status" value="1"/>
</dbReference>
<dbReference type="EMBL" id="CP000390">
    <property type="protein sequence ID" value="ABG64518.1"/>
    <property type="molecule type" value="Genomic_DNA"/>
</dbReference>
<dbReference type="FunFam" id="3.30.2350.10:FF:000006">
    <property type="entry name" value="Pseudouridine synthase"/>
    <property type="match status" value="1"/>
</dbReference>
<evidence type="ECO:0000313" key="11">
    <source>
        <dbReference type="EMBL" id="ABG64518.1"/>
    </source>
</evidence>
<evidence type="ECO:0000256" key="8">
    <source>
        <dbReference type="RuleBase" id="RU362028"/>
    </source>
</evidence>
<organism evidence="11">
    <name type="scientific">Chelativorans sp. (strain BNC1)</name>
    <dbReference type="NCBI Taxonomy" id="266779"/>
    <lineage>
        <taxon>Bacteria</taxon>
        <taxon>Pseudomonadati</taxon>
        <taxon>Pseudomonadota</taxon>
        <taxon>Alphaproteobacteria</taxon>
        <taxon>Hyphomicrobiales</taxon>
        <taxon>Phyllobacteriaceae</taxon>
        <taxon>Chelativorans</taxon>
    </lineage>
</organism>
<dbReference type="Pfam" id="PF01479">
    <property type="entry name" value="S4"/>
    <property type="match status" value="1"/>
</dbReference>
<name>Q11DK7_CHESB</name>
<dbReference type="CDD" id="cd02869">
    <property type="entry name" value="PseudoU_synth_RluA_like"/>
    <property type="match status" value="1"/>
</dbReference>
<evidence type="ECO:0000256" key="2">
    <source>
        <dbReference type="ARBA" id="ARBA00022884"/>
    </source>
</evidence>
<dbReference type="EC" id="5.4.99.-" evidence="8"/>
<evidence type="ECO:0000256" key="3">
    <source>
        <dbReference type="ARBA" id="ARBA00023235"/>
    </source>
</evidence>
<dbReference type="InterPro" id="IPR050188">
    <property type="entry name" value="RluA_PseudoU_synthase"/>
</dbReference>
<evidence type="ECO:0000256" key="4">
    <source>
        <dbReference type="ARBA" id="ARBA00036882"/>
    </source>
</evidence>
<comment type="catalytic activity">
    <reaction evidence="4">
        <text>uridine(1911/1915/1917) in 23S rRNA = pseudouridine(1911/1915/1917) in 23S rRNA</text>
        <dbReference type="Rhea" id="RHEA:42524"/>
        <dbReference type="Rhea" id="RHEA-COMP:10097"/>
        <dbReference type="Rhea" id="RHEA-COMP:10098"/>
        <dbReference type="ChEBI" id="CHEBI:65314"/>
        <dbReference type="ChEBI" id="CHEBI:65315"/>
        <dbReference type="EC" id="5.4.99.23"/>
    </reaction>
</comment>
<evidence type="ECO:0000259" key="10">
    <source>
        <dbReference type="Pfam" id="PF01479"/>
    </source>
</evidence>
<dbReference type="InterPro" id="IPR006225">
    <property type="entry name" value="PsdUridine_synth_RluC/D"/>
</dbReference>
<dbReference type="eggNOG" id="COG0564">
    <property type="taxonomic scope" value="Bacteria"/>
</dbReference>
<dbReference type="AlphaFoldDB" id="Q11DK7"/>
<dbReference type="SUPFAM" id="SSF55120">
    <property type="entry name" value="Pseudouridine synthase"/>
    <property type="match status" value="1"/>
</dbReference>
<dbReference type="Gene3D" id="3.30.2350.10">
    <property type="entry name" value="Pseudouridine synthase"/>
    <property type="match status" value="1"/>
</dbReference>
<feature type="domain" description="RNA-binding S4" evidence="10">
    <location>
        <begin position="25"/>
        <end position="70"/>
    </location>
</feature>
<dbReference type="OrthoDB" id="9807829at2"/>
<evidence type="ECO:0000259" key="9">
    <source>
        <dbReference type="Pfam" id="PF00849"/>
    </source>
</evidence>
<accession>Q11DK7</accession>
<proteinExistence type="inferred from homology"/>
<dbReference type="GO" id="GO:0160140">
    <property type="term" value="F:23S rRNA pseudouridine(1911/1915/1917) synthase activity"/>
    <property type="evidence" value="ECO:0007669"/>
    <property type="project" value="UniProtKB-EC"/>
</dbReference>
<dbReference type="Gene3D" id="3.10.290.10">
    <property type="entry name" value="RNA-binding S4 domain"/>
    <property type="match status" value="1"/>
</dbReference>
<dbReference type="KEGG" id="mes:Meso_3146"/>
<dbReference type="InterPro" id="IPR036986">
    <property type="entry name" value="S4_RNA-bd_sf"/>
</dbReference>
<dbReference type="PANTHER" id="PTHR21600">
    <property type="entry name" value="MITOCHONDRIAL RNA PSEUDOURIDINE SYNTHASE"/>
    <property type="match status" value="1"/>
</dbReference>
<dbReference type="CDD" id="cd00165">
    <property type="entry name" value="S4"/>
    <property type="match status" value="1"/>
</dbReference>
<dbReference type="InterPro" id="IPR006224">
    <property type="entry name" value="PsdUridine_synth_RluA-like_CS"/>
</dbReference>
<dbReference type="InterPro" id="IPR020103">
    <property type="entry name" value="PsdUridine_synth_cat_dom_sf"/>
</dbReference>
<protein>
    <recommendedName>
        <fullName evidence="8">Pseudouridine synthase</fullName>
        <ecNumber evidence="8">5.4.99.-</ecNumber>
    </recommendedName>
</protein>
<dbReference type="STRING" id="266779.Meso_3146"/>
<dbReference type="PROSITE" id="PS01129">
    <property type="entry name" value="PSI_RLU"/>
    <property type="match status" value="1"/>
</dbReference>
<feature type="active site" evidence="6">
    <location>
        <position position="150"/>
    </location>
</feature>
<dbReference type="GO" id="GO:0003723">
    <property type="term" value="F:RNA binding"/>
    <property type="evidence" value="ECO:0007669"/>
    <property type="project" value="UniProtKB-KW"/>
</dbReference>
<dbReference type="NCBIfam" id="TIGR00005">
    <property type="entry name" value="rluA_subfam"/>
    <property type="match status" value="1"/>
</dbReference>
<dbReference type="Pfam" id="PF00849">
    <property type="entry name" value="PseudoU_synth_2"/>
    <property type="match status" value="1"/>
</dbReference>
<sequence>MSDPDSEAGGGWKELLADEKAEGNRLDQWLAARLAPDFSRSRIQALIREGAVTLNGRTVAEPKRKVAAGEFYCITLPEPEAPEPQGEDIPLDILYEDEALIVIDKPAGLVVHPGPGNWTGTLVNALIHHCGDTLSGIGGVRRPGIVHRLDRDTSGVMVVAKTDQAHRVLAEAFADHGQDGDLERAYVALVWGVPRRISGLVDAPLGRSASDRTLRAVVPQGRADARHAVTHYTVLERYGTGTPEEQIAALVECRLETGRTHQIRVHMAHIGHPLVGDPAYGRAFRTKANRLPPALAEMVAAFPRQALHARLLAFRHPVSGKIMRFEAAIPADMENLLKGFAKL</sequence>
<comment type="similarity">
    <text evidence="1 8">Belongs to the pseudouridine synthase RluA family.</text>
</comment>
<dbReference type="GO" id="GO:0000455">
    <property type="term" value="P:enzyme-directed rRNA pseudouridine synthesis"/>
    <property type="evidence" value="ECO:0007669"/>
    <property type="project" value="TreeGrafter"/>
</dbReference>
<comment type="function">
    <text evidence="5">Responsible for synthesis of pseudouridine from uracil at positions 1911, 1915 and 1917 in 23S ribosomal RNA.</text>
</comment>
<dbReference type="PROSITE" id="PS50889">
    <property type="entry name" value="S4"/>
    <property type="match status" value="1"/>
</dbReference>
<reference evidence="11" key="1">
    <citation type="submission" date="2006-06" db="EMBL/GenBank/DDBJ databases">
        <title>Complete sequence of chromosome of Chelativorans sp. BNC1.</title>
        <authorList>
            <consortium name="US DOE Joint Genome Institute"/>
            <person name="Copeland A."/>
            <person name="Lucas S."/>
            <person name="Lapidus A."/>
            <person name="Barry K."/>
            <person name="Detter J.C."/>
            <person name="Glavina del Rio T."/>
            <person name="Hammon N."/>
            <person name="Israni S."/>
            <person name="Dalin E."/>
            <person name="Tice H."/>
            <person name="Pitluck S."/>
            <person name="Chertkov O."/>
            <person name="Brettin T."/>
            <person name="Bruce D."/>
            <person name="Han C."/>
            <person name="Tapia R."/>
            <person name="Gilna P."/>
            <person name="Schmutz J."/>
            <person name="Larimer F."/>
            <person name="Land M."/>
            <person name="Hauser L."/>
            <person name="Kyrpides N."/>
            <person name="Mikhailova N."/>
            <person name="Richardson P."/>
        </authorList>
    </citation>
    <scope>NUCLEOTIDE SEQUENCE</scope>
    <source>
        <strain evidence="11">BNC1</strain>
    </source>
</reference>